<protein>
    <submittedName>
        <fullName evidence="2">Uncharacterized protein</fullName>
    </submittedName>
</protein>
<proteinExistence type="predicted"/>
<sequence>MPKAAMCLAITRKTTNFTCLNRQKHKQKEKLARSSQSQGT</sequence>
<dbReference type="AlphaFoldDB" id="A0A2P2JZ99"/>
<feature type="region of interest" description="Disordered" evidence="1">
    <location>
        <begin position="21"/>
        <end position="40"/>
    </location>
</feature>
<organism evidence="2">
    <name type="scientific">Rhizophora mucronata</name>
    <name type="common">Asiatic mangrove</name>
    <dbReference type="NCBI Taxonomy" id="61149"/>
    <lineage>
        <taxon>Eukaryota</taxon>
        <taxon>Viridiplantae</taxon>
        <taxon>Streptophyta</taxon>
        <taxon>Embryophyta</taxon>
        <taxon>Tracheophyta</taxon>
        <taxon>Spermatophyta</taxon>
        <taxon>Magnoliopsida</taxon>
        <taxon>eudicotyledons</taxon>
        <taxon>Gunneridae</taxon>
        <taxon>Pentapetalae</taxon>
        <taxon>rosids</taxon>
        <taxon>fabids</taxon>
        <taxon>Malpighiales</taxon>
        <taxon>Rhizophoraceae</taxon>
        <taxon>Rhizophora</taxon>
    </lineage>
</organism>
<name>A0A2P2JZ99_RHIMU</name>
<evidence type="ECO:0000256" key="1">
    <source>
        <dbReference type="SAM" id="MobiDB-lite"/>
    </source>
</evidence>
<dbReference type="EMBL" id="GGEC01018304">
    <property type="protein sequence ID" value="MBW98787.1"/>
    <property type="molecule type" value="Transcribed_RNA"/>
</dbReference>
<reference evidence="2" key="1">
    <citation type="submission" date="2018-02" db="EMBL/GenBank/DDBJ databases">
        <title>Rhizophora mucronata_Transcriptome.</title>
        <authorList>
            <person name="Meera S.P."/>
            <person name="Sreeshan A."/>
            <person name="Augustine A."/>
        </authorList>
    </citation>
    <scope>NUCLEOTIDE SEQUENCE</scope>
    <source>
        <tissue evidence="2">Leaf</tissue>
    </source>
</reference>
<accession>A0A2P2JZ99</accession>
<evidence type="ECO:0000313" key="2">
    <source>
        <dbReference type="EMBL" id="MBW98787.1"/>
    </source>
</evidence>